<dbReference type="GO" id="GO:0046872">
    <property type="term" value="F:metal ion binding"/>
    <property type="evidence" value="ECO:0007669"/>
    <property type="project" value="InterPro"/>
</dbReference>
<keyword evidence="1 6" id="KW-0436">Ligase</keyword>
<dbReference type="InterPro" id="IPR020562">
    <property type="entry name" value="PRibGlycinamide_synth_N"/>
</dbReference>
<dbReference type="AlphaFoldDB" id="A0A5S9IPB0"/>
<dbReference type="SUPFAM" id="SSF52440">
    <property type="entry name" value="PreATP-grasp domain"/>
    <property type="match status" value="1"/>
</dbReference>
<dbReference type="GO" id="GO:0009113">
    <property type="term" value="P:purine nucleobase biosynthetic process"/>
    <property type="evidence" value="ECO:0007669"/>
    <property type="project" value="InterPro"/>
</dbReference>
<dbReference type="Proteomes" id="UP000326354">
    <property type="component" value="Chromosome"/>
</dbReference>
<dbReference type="GO" id="GO:0004637">
    <property type="term" value="F:phosphoribosylamine-glycine ligase activity"/>
    <property type="evidence" value="ECO:0007669"/>
    <property type="project" value="InterPro"/>
</dbReference>
<dbReference type="Gene3D" id="3.30.1490.20">
    <property type="entry name" value="ATP-grasp fold, A domain"/>
    <property type="match status" value="1"/>
</dbReference>
<dbReference type="RefSeq" id="WP_151969324.1">
    <property type="nucleotide sequence ID" value="NZ_AP019860.1"/>
</dbReference>
<dbReference type="InterPro" id="IPR016185">
    <property type="entry name" value="PreATP-grasp_dom_sf"/>
</dbReference>
<feature type="domain" description="ATP-grasp" evidence="5">
    <location>
        <begin position="113"/>
        <end position="316"/>
    </location>
</feature>
<keyword evidence="2 4" id="KW-0547">Nucleotide-binding</keyword>
<dbReference type="OrthoDB" id="9807240at2"/>
<dbReference type="Pfam" id="PF02844">
    <property type="entry name" value="GARS_N"/>
    <property type="match status" value="1"/>
</dbReference>
<dbReference type="InterPro" id="IPR020561">
    <property type="entry name" value="PRibGlycinamid_synth_ATP-grasp"/>
</dbReference>
<organism evidence="6 7">
    <name type="scientific">Uabimicrobium amorphum</name>
    <dbReference type="NCBI Taxonomy" id="2596890"/>
    <lineage>
        <taxon>Bacteria</taxon>
        <taxon>Pseudomonadati</taxon>
        <taxon>Planctomycetota</taxon>
        <taxon>Candidatus Uabimicrobiia</taxon>
        <taxon>Candidatus Uabimicrobiales</taxon>
        <taxon>Candidatus Uabimicrobiaceae</taxon>
        <taxon>Candidatus Uabimicrobium</taxon>
    </lineage>
</organism>
<name>A0A5S9IPB0_UABAM</name>
<sequence length="428" mass="48261">MPKNKNLKVLVIGGGILEHSLVWKLKQSPKVAEIYAAPGNEGMRDIAECLNIPETDYFQILKFAKEQKIDLTLVGPYRLIADGIADQFHKEKLRIFAPRAKQAEIGASRVVAKELMRHYSIPTSPYHVFENIDGVMNFCEHAQFPLVLKIEGTALAGTVVCHSMEHVVSHLDKVMKQKVFGEAGERVIIENFIHGDIISMTILIDRQTIIPFPACQIVREFVDGNRYPIKLGAFSPVNCASPRMIHHIEREVIVPLVHAINRQYHSYKGFLTVDMVITEKGARVLDFKIQWSDILAQVLLNVYQGDFVDLILHTLNGTLENLNIQWSKHSVVGLVAAKENQIKSAGGHVKLPIFPMDEEDENTKVFCGKTKRMRDTVWGTGERILGIVSTGKTVNGTYKNMQESVAYNDLKEDIVFRIPQITNKNKNK</sequence>
<dbReference type="InterPro" id="IPR011761">
    <property type="entry name" value="ATP-grasp"/>
</dbReference>
<proteinExistence type="predicted"/>
<evidence type="ECO:0000256" key="2">
    <source>
        <dbReference type="ARBA" id="ARBA00022741"/>
    </source>
</evidence>
<dbReference type="SUPFAM" id="SSF56059">
    <property type="entry name" value="Glutathione synthetase ATP-binding domain-like"/>
    <property type="match status" value="1"/>
</dbReference>
<dbReference type="GO" id="GO:0005524">
    <property type="term" value="F:ATP binding"/>
    <property type="evidence" value="ECO:0007669"/>
    <property type="project" value="UniProtKB-UniRule"/>
</dbReference>
<dbReference type="Gene3D" id="3.40.50.20">
    <property type="match status" value="1"/>
</dbReference>
<dbReference type="SMART" id="SM01209">
    <property type="entry name" value="GARS_A"/>
    <property type="match status" value="1"/>
</dbReference>
<dbReference type="KEGG" id="uam:UABAM_03573"/>
<dbReference type="PANTHER" id="PTHR43472">
    <property type="entry name" value="PHOSPHORIBOSYLAMINE--GLYCINE LIGASE"/>
    <property type="match status" value="1"/>
</dbReference>
<dbReference type="EMBL" id="AP019860">
    <property type="protein sequence ID" value="BBM85210.1"/>
    <property type="molecule type" value="Genomic_DNA"/>
</dbReference>
<dbReference type="Pfam" id="PF01071">
    <property type="entry name" value="GARS_A"/>
    <property type="match status" value="1"/>
</dbReference>
<evidence type="ECO:0000256" key="1">
    <source>
        <dbReference type="ARBA" id="ARBA00022598"/>
    </source>
</evidence>
<protein>
    <submittedName>
        <fullName evidence="6">Phosphoribosylamine--glycine ligase</fullName>
    </submittedName>
</protein>
<keyword evidence="3 4" id="KW-0067">ATP-binding</keyword>
<evidence type="ECO:0000256" key="4">
    <source>
        <dbReference type="PROSITE-ProRule" id="PRU00409"/>
    </source>
</evidence>
<dbReference type="InterPro" id="IPR013815">
    <property type="entry name" value="ATP_grasp_subdomain_1"/>
</dbReference>
<gene>
    <name evidence="6" type="ORF">UABAM_03573</name>
</gene>
<accession>A0A5S9IPB0</accession>
<evidence type="ECO:0000313" key="7">
    <source>
        <dbReference type="Proteomes" id="UP000326354"/>
    </source>
</evidence>
<evidence type="ECO:0000256" key="3">
    <source>
        <dbReference type="ARBA" id="ARBA00022840"/>
    </source>
</evidence>
<evidence type="ECO:0000259" key="5">
    <source>
        <dbReference type="PROSITE" id="PS50975"/>
    </source>
</evidence>
<dbReference type="Gene3D" id="3.30.470.20">
    <property type="entry name" value="ATP-grasp fold, B domain"/>
    <property type="match status" value="1"/>
</dbReference>
<dbReference type="PANTHER" id="PTHR43472:SF1">
    <property type="entry name" value="PHOSPHORIBOSYLAMINE--GLYCINE LIGASE, CHLOROPLASTIC"/>
    <property type="match status" value="1"/>
</dbReference>
<reference evidence="6 7" key="1">
    <citation type="submission" date="2019-08" db="EMBL/GenBank/DDBJ databases">
        <title>Complete genome sequence of Candidatus Uab amorphum.</title>
        <authorList>
            <person name="Shiratori T."/>
            <person name="Suzuki S."/>
            <person name="Kakizawa Y."/>
            <person name="Ishida K."/>
        </authorList>
    </citation>
    <scope>NUCLEOTIDE SEQUENCE [LARGE SCALE GENOMIC DNA]</scope>
    <source>
        <strain evidence="6 7">SRT547</strain>
    </source>
</reference>
<keyword evidence="7" id="KW-1185">Reference proteome</keyword>
<evidence type="ECO:0000313" key="6">
    <source>
        <dbReference type="EMBL" id="BBM85210.1"/>
    </source>
</evidence>
<dbReference type="PROSITE" id="PS50975">
    <property type="entry name" value="ATP_GRASP"/>
    <property type="match status" value="1"/>
</dbReference>
<dbReference type="InterPro" id="IPR000115">
    <property type="entry name" value="PRibGlycinamide_synth"/>
</dbReference>